<comment type="similarity">
    <text evidence="1">Belongs to the nematode transthyretin-like family.</text>
</comment>
<dbReference type="AlphaFoldDB" id="A0A0V1IWH4"/>
<dbReference type="InterPro" id="IPR001534">
    <property type="entry name" value="Transthyretin-like"/>
</dbReference>
<proteinExistence type="inferred from homology"/>
<name>A0A0V1IWH4_TRIPS</name>
<accession>A0A0V1IWH4</accession>
<evidence type="ECO:0000313" key="3">
    <source>
        <dbReference type="Proteomes" id="UP000054805"/>
    </source>
</evidence>
<dbReference type="EMBL" id="JYDS01000078">
    <property type="protein sequence ID" value="KRZ26941.1"/>
    <property type="molecule type" value="Genomic_DNA"/>
</dbReference>
<gene>
    <name evidence="2" type="primary">ttr-52</name>
    <name evidence="2" type="ORF">T4B_13057</name>
</gene>
<dbReference type="PANTHER" id="PTHR21700">
    <property type="entry name" value="TRANSTHYRETIN-LIKE FAMILY PROTEIN-RELATED"/>
    <property type="match status" value="1"/>
</dbReference>
<dbReference type="Gene3D" id="2.60.40.3330">
    <property type="match status" value="1"/>
</dbReference>
<dbReference type="Proteomes" id="UP000054805">
    <property type="component" value="Unassembled WGS sequence"/>
</dbReference>
<dbReference type="InterPro" id="IPR038479">
    <property type="entry name" value="Transthyretin-like_sf"/>
</dbReference>
<dbReference type="PANTHER" id="PTHR21700:SF46">
    <property type="entry name" value="TRANSTHYRETIN-LIKE PROTEIN 52"/>
    <property type="match status" value="1"/>
</dbReference>
<reference evidence="2 3" key="1">
    <citation type="submission" date="2015-01" db="EMBL/GenBank/DDBJ databases">
        <title>Evolution of Trichinella species and genotypes.</title>
        <authorList>
            <person name="Korhonen P.K."/>
            <person name="Edoardo P."/>
            <person name="Giuseppe L.R."/>
            <person name="Gasser R.B."/>
        </authorList>
    </citation>
    <scope>NUCLEOTIDE SEQUENCE [LARGE SCALE GENOMIC DNA]</scope>
    <source>
        <strain evidence="2">ISS588</strain>
    </source>
</reference>
<comment type="caution">
    <text evidence="2">The sequence shown here is derived from an EMBL/GenBank/DDBJ whole genome shotgun (WGS) entry which is preliminary data.</text>
</comment>
<evidence type="ECO:0000256" key="1">
    <source>
        <dbReference type="ARBA" id="ARBA00010112"/>
    </source>
</evidence>
<evidence type="ECO:0000313" key="2">
    <source>
        <dbReference type="EMBL" id="KRZ26941.1"/>
    </source>
</evidence>
<organism evidence="2 3">
    <name type="scientific">Trichinella pseudospiralis</name>
    <name type="common">Parasitic roundworm</name>
    <dbReference type="NCBI Taxonomy" id="6337"/>
    <lineage>
        <taxon>Eukaryota</taxon>
        <taxon>Metazoa</taxon>
        <taxon>Ecdysozoa</taxon>
        <taxon>Nematoda</taxon>
        <taxon>Enoplea</taxon>
        <taxon>Dorylaimia</taxon>
        <taxon>Trichinellida</taxon>
        <taxon>Trichinellidae</taxon>
        <taxon>Trichinella</taxon>
    </lineage>
</organism>
<dbReference type="Pfam" id="PF01060">
    <property type="entry name" value="TTR-52"/>
    <property type="match status" value="1"/>
</dbReference>
<sequence length="207" mass="23018">MAGMFRTGSMIAAQAKLALAPSGVINANLKVRSEDKLAVSFKRLIISHLSIYCVQHSCELELAFLKTMFSSVFLCFISMLVCLFPFGDAGDKCVSGHGKLICKQNPRAVDSTEIRLWDKDGSTVLGMFDPDDLMGIGVPDDDGRFVIEGCASDRDWLPFWKNDPDPYLEIRHTCRLSYGETFHIEGPLIKFLPDNTDFGVIDLDMPN</sequence>
<dbReference type="GO" id="GO:0009986">
    <property type="term" value="C:cell surface"/>
    <property type="evidence" value="ECO:0007669"/>
    <property type="project" value="InterPro"/>
</dbReference>
<protein>
    <submittedName>
        <fullName evidence="2">Transthyretin-like protein 52</fullName>
    </submittedName>
</protein>
<keyword evidence="3" id="KW-1185">Reference proteome</keyword>